<sequence length="83" mass="10124">MTGKAIRKGVEKFRAKSMKELETFITSAIAFHANDLTYFNEYNNHRKIIEAVTHFDAELQKRWYQHTRNMRELPSWKRFLDWM</sequence>
<organism evidence="1 2">
    <name type="scientific">Blastomyces percursus</name>
    <dbReference type="NCBI Taxonomy" id="1658174"/>
    <lineage>
        <taxon>Eukaryota</taxon>
        <taxon>Fungi</taxon>
        <taxon>Dikarya</taxon>
        <taxon>Ascomycota</taxon>
        <taxon>Pezizomycotina</taxon>
        <taxon>Eurotiomycetes</taxon>
        <taxon>Eurotiomycetidae</taxon>
        <taxon>Onygenales</taxon>
        <taxon>Ajellomycetaceae</taxon>
        <taxon>Blastomyces</taxon>
    </lineage>
</organism>
<evidence type="ECO:0000313" key="2">
    <source>
        <dbReference type="Proteomes" id="UP000242791"/>
    </source>
</evidence>
<name>A0A1J9RBF1_9EURO</name>
<protein>
    <submittedName>
        <fullName evidence="1">Uncharacterized protein</fullName>
    </submittedName>
</protein>
<reference evidence="1 2" key="1">
    <citation type="submission" date="2015-08" db="EMBL/GenBank/DDBJ databases">
        <title>Emmonsia species relationships and genome sequence.</title>
        <authorList>
            <person name="Cuomo C.A."/>
            <person name="Schwartz I.S."/>
            <person name="Kenyon C."/>
            <person name="De Hoog G.S."/>
            <person name="Govender N.P."/>
            <person name="Botha A."/>
            <person name="Moreno L."/>
            <person name="De Vries M."/>
            <person name="Munoz J.F."/>
            <person name="Stielow J.B."/>
        </authorList>
    </citation>
    <scope>NUCLEOTIDE SEQUENCE [LARGE SCALE GENOMIC DNA]</scope>
    <source>
        <strain evidence="1 2">EI222</strain>
    </source>
</reference>
<evidence type="ECO:0000313" key="1">
    <source>
        <dbReference type="EMBL" id="OJD25284.1"/>
    </source>
</evidence>
<dbReference type="AlphaFoldDB" id="A0A1J9RBF1"/>
<dbReference type="OrthoDB" id="4207105at2759"/>
<dbReference type="EMBL" id="LGTZ01000401">
    <property type="protein sequence ID" value="OJD25284.1"/>
    <property type="molecule type" value="Genomic_DNA"/>
</dbReference>
<dbReference type="Proteomes" id="UP000242791">
    <property type="component" value="Unassembled WGS sequence"/>
</dbReference>
<comment type="caution">
    <text evidence="1">The sequence shown here is derived from an EMBL/GenBank/DDBJ whole genome shotgun (WGS) entry which is preliminary data.</text>
</comment>
<accession>A0A1J9RBF1</accession>
<keyword evidence="2" id="KW-1185">Reference proteome</keyword>
<dbReference type="VEuPathDB" id="FungiDB:ACJ73_03355"/>
<gene>
    <name evidence="1" type="ORF">ACJ73_03355</name>
</gene>
<proteinExistence type="predicted"/>